<comment type="similarity">
    <text evidence="2">Belongs to the GTP-binding SRP family.</text>
</comment>
<comment type="caution">
    <text evidence="15">The sequence shown here is derived from an EMBL/GenBank/DDBJ whole genome shotgun (WGS) entry which is preliminary data.</text>
</comment>
<dbReference type="PANTHER" id="PTHR43134">
    <property type="entry name" value="SIGNAL RECOGNITION PARTICLE RECEPTOR SUBUNIT ALPHA"/>
    <property type="match status" value="1"/>
</dbReference>
<keyword evidence="15" id="KW-0969">Cilium</keyword>
<evidence type="ECO:0000256" key="10">
    <source>
        <dbReference type="ARBA" id="ARBA00023136"/>
    </source>
</evidence>
<dbReference type="EMBL" id="JAFBEV010000003">
    <property type="protein sequence ID" value="MBM7656965.1"/>
    <property type="molecule type" value="Genomic_DNA"/>
</dbReference>
<evidence type="ECO:0000256" key="13">
    <source>
        <dbReference type="ARBA" id="ARBA00030866"/>
    </source>
</evidence>
<dbReference type="CDD" id="cd17873">
    <property type="entry name" value="FlhF"/>
    <property type="match status" value="1"/>
</dbReference>
<dbReference type="Pfam" id="PF00448">
    <property type="entry name" value="SRP54"/>
    <property type="match status" value="1"/>
</dbReference>
<evidence type="ECO:0000256" key="6">
    <source>
        <dbReference type="ARBA" id="ARBA00022741"/>
    </source>
</evidence>
<sequence length="365" mass="41330">MKMKKIIAPTVTLAMKKVKEELGPEAIIFQTRKVTDWRFFNLIKKEHVEVLAAVDTDVSPTLNSSDKRAEKYIRTNGSRPSGGAKIPYTRTHEKVDRLFKGPEMLDNLRSRLIHQGISEKNVESLLQMLIKKWYQHDERLSESEMKSLCRSQLMMKVGASRFVHQDQASCLMLVGPTGVGKTTTLAKLAGSAVLDHGIKIALITIDTYRIAAIDQLRKYAEILAIPMAVAYSLDDLKIHLSKFAHFDRIFIDTAGRNFLDPRYVREIEAIAKSGLAVETALVFSATTKYEDMDLIMKQFERAEINHFIFSKMDETTTYGAIVNLLIANPKQDVLYITNGQDVPDDLQKPDLQQLIDKIMGDEHES</sequence>
<gene>
    <name evidence="15" type="ORF">JOC27_000406</name>
</gene>
<dbReference type="InterPro" id="IPR027417">
    <property type="entry name" value="P-loop_NTPase"/>
</dbReference>
<keyword evidence="9" id="KW-0342">GTP-binding</keyword>
<evidence type="ECO:0000256" key="12">
    <source>
        <dbReference type="ARBA" id="ARBA00025337"/>
    </source>
</evidence>
<evidence type="ECO:0000256" key="2">
    <source>
        <dbReference type="ARBA" id="ARBA00008531"/>
    </source>
</evidence>
<evidence type="ECO:0000313" key="15">
    <source>
        <dbReference type="EMBL" id="MBM7656965.1"/>
    </source>
</evidence>
<dbReference type="SMART" id="SM00962">
    <property type="entry name" value="SRP54"/>
    <property type="match status" value="1"/>
</dbReference>
<comment type="function">
    <text evidence="12">Necessary for flagellar biosynthesis. May be involved in translocation of the flagellum.</text>
</comment>
<evidence type="ECO:0000256" key="8">
    <source>
        <dbReference type="ARBA" id="ARBA00022927"/>
    </source>
</evidence>
<keyword evidence="11" id="KW-1006">Bacterial flagellum protein export</keyword>
<feature type="domain" description="SRP54-type proteins GTP-binding" evidence="14">
    <location>
        <begin position="168"/>
        <end position="360"/>
    </location>
</feature>
<reference evidence="15 16" key="1">
    <citation type="submission" date="2021-01" db="EMBL/GenBank/DDBJ databases">
        <title>Genomic Encyclopedia of Type Strains, Phase IV (KMG-IV): sequencing the most valuable type-strain genomes for metagenomic binning, comparative biology and taxonomic classification.</title>
        <authorList>
            <person name="Goeker M."/>
        </authorList>
    </citation>
    <scope>NUCLEOTIDE SEQUENCE [LARGE SCALE GENOMIC DNA]</scope>
    <source>
        <strain evidence="15 16">DSM 100968</strain>
    </source>
</reference>
<keyword evidence="15" id="KW-0282">Flagellum</keyword>
<keyword evidence="10" id="KW-0472">Membrane</keyword>
<name>A0ABS2Q5B9_9BACL</name>
<dbReference type="RefSeq" id="WP_205005331.1">
    <property type="nucleotide sequence ID" value="NZ_CBCRXA010000003.1"/>
</dbReference>
<evidence type="ECO:0000256" key="11">
    <source>
        <dbReference type="ARBA" id="ARBA00023225"/>
    </source>
</evidence>
<keyword evidence="15" id="KW-0966">Cell projection</keyword>
<evidence type="ECO:0000256" key="1">
    <source>
        <dbReference type="ARBA" id="ARBA00004413"/>
    </source>
</evidence>
<evidence type="ECO:0000256" key="3">
    <source>
        <dbReference type="ARBA" id="ARBA00014919"/>
    </source>
</evidence>
<protein>
    <recommendedName>
        <fullName evidence="3">Flagellar biosynthesis protein FlhF</fullName>
    </recommendedName>
    <alternativeName>
        <fullName evidence="13">Flagella-associated GTP-binding protein</fullName>
    </alternativeName>
</protein>
<keyword evidence="7" id="KW-1005">Bacterial flagellum biogenesis</keyword>
<keyword evidence="8" id="KW-0653">Protein transport</keyword>
<dbReference type="InterPro" id="IPR047040">
    <property type="entry name" value="FlhF__GTPase_dom"/>
</dbReference>
<evidence type="ECO:0000313" key="16">
    <source>
        <dbReference type="Proteomes" id="UP000823201"/>
    </source>
</evidence>
<accession>A0ABS2Q5B9</accession>
<evidence type="ECO:0000256" key="7">
    <source>
        <dbReference type="ARBA" id="ARBA00022795"/>
    </source>
</evidence>
<dbReference type="Gene3D" id="1.20.120.1380">
    <property type="entry name" value="Flagellar FlhF biosynthesis protein, N domain"/>
    <property type="match status" value="1"/>
</dbReference>
<evidence type="ECO:0000259" key="14">
    <source>
        <dbReference type="SMART" id="SM00962"/>
    </source>
</evidence>
<keyword evidence="16" id="KW-1185">Reference proteome</keyword>
<evidence type="ECO:0000256" key="9">
    <source>
        <dbReference type="ARBA" id="ARBA00023134"/>
    </source>
</evidence>
<proteinExistence type="inferred from homology"/>
<dbReference type="PANTHER" id="PTHR43134:SF3">
    <property type="entry name" value="FLAGELLAR BIOSYNTHESIS PROTEIN FLHF"/>
    <property type="match status" value="1"/>
</dbReference>
<dbReference type="SUPFAM" id="SSF52540">
    <property type="entry name" value="P-loop containing nucleoside triphosphate hydrolases"/>
    <property type="match status" value="1"/>
</dbReference>
<keyword evidence="4" id="KW-0813">Transport</keyword>
<dbReference type="Proteomes" id="UP000823201">
    <property type="component" value="Unassembled WGS sequence"/>
</dbReference>
<keyword evidence="6" id="KW-0547">Nucleotide-binding</keyword>
<evidence type="ECO:0000256" key="5">
    <source>
        <dbReference type="ARBA" id="ARBA00022475"/>
    </source>
</evidence>
<keyword evidence="5" id="KW-1003">Cell membrane</keyword>
<evidence type="ECO:0000256" key="4">
    <source>
        <dbReference type="ARBA" id="ARBA00022448"/>
    </source>
</evidence>
<dbReference type="InterPro" id="IPR000897">
    <property type="entry name" value="SRP54_GTPase_dom"/>
</dbReference>
<comment type="subcellular location">
    <subcellularLocation>
        <location evidence="1">Cell membrane</location>
        <topology evidence="1">Peripheral membrane protein</topology>
        <orientation evidence="1">Cytoplasmic side</orientation>
    </subcellularLocation>
</comment>
<dbReference type="Gene3D" id="3.40.50.300">
    <property type="entry name" value="P-loop containing nucleotide triphosphate hydrolases"/>
    <property type="match status" value="1"/>
</dbReference>
<organism evidence="15 16">
    <name type="scientific">Sporolactobacillus spathodeae</name>
    <dbReference type="NCBI Taxonomy" id="1465502"/>
    <lineage>
        <taxon>Bacteria</taxon>
        <taxon>Bacillati</taxon>
        <taxon>Bacillota</taxon>
        <taxon>Bacilli</taxon>
        <taxon>Bacillales</taxon>
        <taxon>Sporolactobacillaceae</taxon>
        <taxon>Sporolactobacillus</taxon>
    </lineage>
</organism>